<dbReference type="Pfam" id="PF13560">
    <property type="entry name" value="HTH_31"/>
    <property type="match status" value="1"/>
</dbReference>
<dbReference type="PANTHER" id="PTHR46558:SF13">
    <property type="entry name" value="HTH-TYPE TRANSCRIPTIONAL REGULATOR IMMR"/>
    <property type="match status" value="1"/>
</dbReference>
<feature type="domain" description="HTH cro/C1-type" evidence="2">
    <location>
        <begin position="12"/>
        <end position="66"/>
    </location>
</feature>
<organism evidence="3">
    <name type="scientific">bioreactor metagenome</name>
    <dbReference type="NCBI Taxonomy" id="1076179"/>
    <lineage>
        <taxon>unclassified sequences</taxon>
        <taxon>metagenomes</taxon>
        <taxon>ecological metagenomes</taxon>
    </lineage>
</organism>
<dbReference type="EMBL" id="VSSQ01003158">
    <property type="protein sequence ID" value="MPM19343.1"/>
    <property type="molecule type" value="Genomic_DNA"/>
</dbReference>
<evidence type="ECO:0000259" key="2">
    <source>
        <dbReference type="PROSITE" id="PS50943"/>
    </source>
</evidence>
<dbReference type="GO" id="GO:0003677">
    <property type="term" value="F:DNA binding"/>
    <property type="evidence" value="ECO:0007669"/>
    <property type="project" value="UniProtKB-KW"/>
</dbReference>
<name>A0A644XYI3_9ZZZZ</name>
<dbReference type="InterPro" id="IPR010982">
    <property type="entry name" value="Lambda_DNA-bd_dom_sf"/>
</dbReference>
<dbReference type="SUPFAM" id="SSF47413">
    <property type="entry name" value="lambda repressor-like DNA-binding domains"/>
    <property type="match status" value="1"/>
</dbReference>
<dbReference type="SMART" id="SM00530">
    <property type="entry name" value="HTH_XRE"/>
    <property type="match status" value="1"/>
</dbReference>
<dbReference type="PROSITE" id="PS50943">
    <property type="entry name" value="HTH_CROC1"/>
    <property type="match status" value="1"/>
</dbReference>
<evidence type="ECO:0000256" key="1">
    <source>
        <dbReference type="ARBA" id="ARBA00023125"/>
    </source>
</evidence>
<dbReference type="PANTHER" id="PTHR46558">
    <property type="entry name" value="TRACRIPTIONAL REGULATORY PROTEIN-RELATED-RELATED"/>
    <property type="match status" value="1"/>
</dbReference>
<evidence type="ECO:0000313" key="3">
    <source>
        <dbReference type="EMBL" id="MPM19343.1"/>
    </source>
</evidence>
<protein>
    <recommendedName>
        <fullName evidence="2">HTH cro/C1-type domain-containing protein</fullName>
    </recommendedName>
</protein>
<sequence>MTINMNSIGKRLKELRKCSGLTQSQIAEYLGVDQSLITRFENGERGMTTSIIERLANLYCCPVNFILSGEECGTSMKFAFRTVSTNAQDLESLAAVNKIVLNQMMMDQLSK</sequence>
<dbReference type="CDD" id="cd00093">
    <property type="entry name" value="HTH_XRE"/>
    <property type="match status" value="1"/>
</dbReference>
<reference evidence="3" key="1">
    <citation type="submission" date="2019-08" db="EMBL/GenBank/DDBJ databases">
        <authorList>
            <person name="Kucharzyk K."/>
            <person name="Murdoch R.W."/>
            <person name="Higgins S."/>
            <person name="Loffler F."/>
        </authorList>
    </citation>
    <scope>NUCLEOTIDE SEQUENCE</scope>
</reference>
<dbReference type="AlphaFoldDB" id="A0A644XYI3"/>
<dbReference type="Gene3D" id="1.10.260.40">
    <property type="entry name" value="lambda repressor-like DNA-binding domains"/>
    <property type="match status" value="1"/>
</dbReference>
<proteinExistence type="predicted"/>
<gene>
    <name evidence="3" type="ORF">SDC9_65766</name>
</gene>
<comment type="caution">
    <text evidence="3">The sequence shown here is derived from an EMBL/GenBank/DDBJ whole genome shotgun (WGS) entry which is preliminary data.</text>
</comment>
<accession>A0A644XYI3</accession>
<keyword evidence="1" id="KW-0238">DNA-binding</keyword>
<dbReference type="InterPro" id="IPR001387">
    <property type="entry name" value="Cro/C1-type_HTH"/>
</dbReference>